<dbReference type="PANTHER" id="PTHR21624">
    <property type="entry name" value="STEROL DESATURASE-RELATED PROTEIN"/>
    <property type="match status" value="1"/>
</dbReference>
<dbReference type="InterPro" id="IPR051689">
    <property type="entry name" value="Sterol_desaturase/TMEM195"/>
</dbReference>
<feature type="transmembrane region" description="Helical" evidence="7">
    <location>
        <begin position="144"/>
        <end position="168"/>
    </location>
</feature>
<dbReference type="Proteomes" id="UP001202243">
    <property type="component" value="Unassembled WGS sequence"/>
</dbReference>
<dbReference type="Pfam" id="PF04116">
    <property type="entry name" value="FA_hydroxylase"/>
    <property type="match status" value="1"/>
</dbReference>
<evidence type="ECO:0000313" key="9">
    <source>
        <dbReference type="EMBL" id="MCM2566054.1"/>
    </source>
</evidence>
<keyword evidence="10" id="KW-1185">Reference proteome</keyword>
<keyword evidence="6 7" id="KW-0472">Membrane</keyword>
<dbReference type="PANTHER" id="PTHR21624:SF1">
    <property type="entry name" value="ALKYLGLYCEROL MONOOXYGENASE"/>
    <property type="match status" value="1"/>
</dbReference>
<sequence length="260" mass="28775">MGYAALLLGPLMLLAVILLALLIERRHPLQQQPSGASRFNLAYMLIYTASGAMLAPLTAIVTVQLVNAAGGGLINLASSGWMLAPAFIAYALTMDFLEYVFHRAQHRVPAMWAMHSFHHSDTAMNASTTTRHYWAEAGIKALSIYLLAGILFKTNMVILGMYGILSLYHVFPHMNVRVGFGRYWMLCNSPQYHRVHHSVQAEHFNCNFAGLFPVFDWLFGTHHIPRAGEYPPTGLDTGKAPGTLLDALTWPVRSKAPSIP</sequence>
<evidence type="ECO:0000313" key="10">
    <source>
        <dbReference type="Proteomes" id="UP001202243"/>
    </source>
</evidence>
<feature type="transmembrane region" description="Helical" evidence="7">
    <location>
        <begin position="41"/>
        <end position="66"/>
    </location>
</feature>
<evidence type="ECO:0000256" key="7">
    <source>
        <dbReference type="SAM" id="Phobius"/>
    </source>
</evidence>
<reference evidence="9 10" key="1">
    <citation type="submission" date="2022-06" db="EMBL/GenBank/DDBJ databases">
        <title>Janthinobacterium kumbetensis sp. nov., isolated from spring water in Turkey.</title>
        <authorList>
            <person name="Inan Bektas K."/>
            <person name="Belduz A.A."/>
            <person name="Canakci S."/>
            <person name="Nalcaoglu A."/>
            <person name="Ceylan E."/>
            <person name="Kati H."/>
        </authorList>
    </citation>
    <scope>NUCLEOTIDE SEQUENCE [LARGE SCALE GENOMIC DNA]</scope>
    <source>
        <strain evidence="9 10">GK</strain>
    </source>
</reference>
<keyword evidence="5" id="KW-0443">Lipid metabolism</keyword>
<evidence type="ECO:0000256" key="6">
    <source>
        <dbReference type="ARBA" id="ARBA00023136"/>
    </source>
</evidence>
<keyword evidence="4" id="KW-0560">Oxidoreductase</keyword>
<evidence type="ECO:0000256" key="2">
    <source>
        <dbReference type="ARBA" id="ARBA00022692"/>
    </source>
</evidence>
<proteinExistence type="predicted"/>
<feature type="domain" description="Fatty acid hydroxylase" evidence="8">
    <location>
        <begin position="87"/>
        <end position="221"/>
    </location>
</feature>
<accession>A0ABT0WQN9</accession>
<dbReference type="InterPro" id="IPR006694">
    <property type="entry name" value="Fatty_acid_hydroxylase"/>
</dbReference>
<evidence type="ECO:0000256" key="1">
    <source>
        <dbReference type="ARBA" id="ARBA00004127"/>
    </source>
</evidence>
<protein>
    <submittedName>
        <fullName evidence="9">Sterol desaturase family protein</fullName>
    </submittedName>
</protein>
<feature type="transmembrane region" description="Helical" evidence="7">
    <location>
        <begin position="73"/>
        <end position="92"/>
    </location>
</feature>
<evidence type="ECO:0000256" key="3">
    <source>
        <dbReference type="ARBA" id="ARBA00022989"/>
    </source>
</evidence>
<keyword evidence="2 7" id="KW-0812">Transmembrane</keyword>
<gene>
    <name evidence="9" type="ORF">NCG91_10635</name>
</gene>
<evidence type="ECO:0000259" key="8">
    <source>
        <dbReference type="Pfam" id="PF04116"/>
    </source>
</evidence>
<evidence type="ECO:0000256" key="4">
    <source>
        <dbReference type="ARBA" id="ARBA00023002"/>
    </source>
</evidence>
<evidence type="ECO:0000256" key="5">
    <source>
        <dbReference type="ARBA" id="ARBA00023098"/>
    </source>
</evidence>
<organism evidence="9 10">
    <name type="scientific">Janthinobacterium kumbetense</name>
    <dbReference type="NCBI Taxonomy" id="2950280"/>
    <lineage>
        <taxon>Bacteria</taxon>
        <taxon>Pseudomonadati</taxon>
        <taxon>Pseudomonadota</taxon>
        <taxon>Betaproteobacteria</taxon>
        <taxon>Burkholderiales</taxon>
        <taxon>Oxalobacteraceae</taxon>
        <taxon>Janthinobacterium</taxon>
    </lineage>
</organism>
<comment type="caution">
    <text evidence="9">The sequence shown here is derived from an EMBL/GenBank/DDBJ whole genome shotgun (WGS) entry which is preliminary data.</text>
</comment>
<dbReference type="RefSeq" id="WP_251349652.1">
    <property type="nucleotide sequence ID" value="NZ_JAMQGR010000002.1"/>
</dbReference>
<keyword evidence="3 7" id="KW-1133">Transmembrane helix</keyword>
<name>A0ABT0WQN9_9BURK</name>
<comment type="subcellular location">
    <subcellularLocation>
        <location evidence="1">Endomembrane system</location>
        <topology evidence="1">Multi-pass membrane protein</topology>
    </subcellularLocation>
</comment>
<dbReference type="EMBL" id="JAMQGR010000002">
    <property type="protein sequence ID" value="MCM2566054.1"/>
    <property type="molecule type" value="Genomic_DNA"/>
</dbReference>